<gene>
    <name evidence="2" type="ORF">MCOR_13371</name>
</gene>
<comment type="similarity">
    <text evidence="1">Belongs to the mab-21 family.</text>
</comment>
<sequence>MGLTEKGKQGILRLFGKHEIDAWNFLFEWHKQKISVDTMPAIAITKEQIEDFEKAHRISLFHDRKHKDCAFAGNEKCYLIPKGCQKDDNEEGCGCWLIDFAPTEVAILQSMNKTHKDCQKFLKYIFRYYHKLPSYMIKASVLKHLENCTGSSSEQNCTLDILKYISKCLDGANLPDPFLSKRNIFGWKEVDLFRTLSPTKTAIIFENHSRFVGLLLQIIQKMTQVNITVYNNSGTSPRPFSTSELRIIEWSMPLRPTNDGVDINDFMDEIEPELKEFISQKKWTTITELRDLTRPYLKDLRWGPIEYFKDTQRKVAQQEQNLNVLL</sequence>
<proteinExistence type="inferred from homology"/>
<evidence type="ECO:0000313" key="2">
    <source>
        <dbReference type="EMBL" id="CAC5376882.1"/>
    </source>
</evidence>
<keyword evidence="3" id="KW-1185">Reference proteome</keyword>
<dbReference type="EMBL" id="CACVKT020002232">
    <property type="protein sequence ID" value="CAC5376882.1"/>
    <property type="molecule type" value="Genomic_DNA"/>
</dbReference>
<reference evidence="2 3" key="1">
    <citation type="submission" date="2020-06" db="EMBL/GenBank/DDBJ databases">
        <authorList>
            <person name="Li R."/>
            <person name="Bekaert M."/>
        </authorList>
    </citation>
    <scope>NUCLEOTIDE SEQUENCE [LARGE SCALE GENOMIC DNA]</scope>
    <source>
        <strain evidence="3">wild</strain>
    </source>
</reference>
<dbReference type="PANTHER" id="PTHR10656:SF42">
    <property type="entry name" value="CYCLIC GMP-AMP SYNTHASE-LIKE PROTEIN-RELATED"/>
    <property type="match status" value="1"/>
</dbReference>
<dbReference type="Gene3D" id="1.10.1410.40">
    <property type="match status" value="1"/>
</dbReference>
<protein>
    <submittedName>
        <fullName evidence="2">Uncharacterized protein</fullName>
    </submittedName>
</protein>
<dbReference type="AlphaFoldDB" id="A0A6J8B369"/>
<organism evidence="2 3">
    <name type="scientific">Mytilus coruscus</name>
    <name type="common">Sea mussel</name>
    <dbReference type="NCBI Taxonomy" id="42192"/>
    <lineage>
        <taxon>Eukaryota</taxon>
        <taxon>Metazoa</taxon>
        <taxon>Spiralia</taxon>
        <taxon>Lophotrochozoa</taxon>
        <taxon>Mollusca</taxon>
        <taxon>Bivalvia</taxon>
        <taxon>Autobranchia</taxon>
        <taxon>Pteriomorphia</taxon>
        <taxon>Mytilida</taxon>
        <taxon>Mytiloidea</taxon>
        <taxon>Mytilidae</taxon>
        <taxon>Mytilinae</taxon>
        <taxon>Mytilus</taxon>
    </lineage>
</organism>
<name>A0A6J8B369_MYTCO</name>
<accession>A0A6J8B369</accession>
<dbReference type="PANTHER" id="PTHR10656">
    <property type="entry name" value="CELL FATE DETERMINING PROTEIN MAB21-RELATED"/>
    <property type="match status" value="1"/>
</dbReference>
<dbReference type="Proteomes" id="UP000507470">
    <property type="component" value="Unassembled WGS sequence"/>
</dbReference>
<evidence type="ECO:0000313" key="3">
    <source>
        <dbReference type="Proteomes" id="UP000507470"/>
    </source>
</evidence>
<evidence type="ECO:0000256" key="1">
    <source>
        <dbReference type="ARBA" id="ARBA00008307"/>
    </source>
</evidence>
<dbReference type="Gene3D" id="3.30.460.90">
    <property type="match status" value="1"/>
</dbReference>
<dbReference type="OrthoDB" id="6124281at2759"/>